<sequence length="248" mass="29234">WKSSYLLGFIQRLHTINVMLLITLLITLVGEYINAKVNRSRPLELRNWEPDNYIRCIFCLDYDDYHDLSIFGCNVAKPLTCFGNSCYMRQHKKNNFFLYTSGCLNFTNDEYEILSERRRAGRVVRGATGRETQLCEVSSIMNTCICNNDDQCNNITSLEPFTELTTSLFENIQFDELSHFRYYLPNDPLLKEIETDDEAMTTNNDEYFFIRVYNNRYLQFPSCSNPLRYCCMILISPFILSLLRFIMN</sequence>
<dbReference type="Proteomes" id="UP000887569">
    <property type="component" value="Unplaced"/>
</dbReference>
<evidence type="ECO:0000313" key="3">
    <source>
        <dbReference type="WBParaSite" id="PgB15_g010_t01"/>
    </source>
</evidence>
<keyword evidence="1" id="KW-0472">Membrane</keyword>
<keyword evidence="2" id="KW-1185">Reference proteome</keyword>
<name>A0A914ZTH5_PARUN</name>
<protein>
    <submittedName>
        <fullName evidence="3">Uncharacterized protein</fullName>
    </submittedName>
</protein>
<keyword evidence="1" id="KW-1133">Transmembrane helix</keyword>
<dbReference type="AlphaFoldDB" id="A0A914ZTH5"/>
<keyword evidence="1" id="KW-0812">Transmembrane</keyword>
<reference evidence="3" key="1">
    <citation type="submission" date="2022-11" db="UniProtKB">
        <authorList>
            <consortium name="WormBaseParasite"/>
        </authorList>
    </citation>
    <scope>IDENTIFICATION</scope>
</reference>
<evidence type="ECO:0000313" key="2">
    <source>
        <dbReference type="Proteomes" id="UP000887569"/>
    </source>
</evidence>
<proteinExistence type="predicted"/>
<organism evidence="2 3">
    <name type="scientific">Parascaris univalens</name>
    <name type="common">Nematode worm</name>
    <dbReference type="NCBI Taxonomy" id="6257"/>
    <lineage>
        <taxon>Eukaryota</taxon>
        <taxon>Metazoa</taxon>
        <taxon>Ecdysozoa</taxon>
        <taxon>Nematoda</taxon>
        <taxon>Chromadorea</taxon>
        <taxon>Rhabditida</taxon>
        <taxon>Spirurina</taxon>
        <taxon>Ascaridomorpha</taxon>
        <taxon>Ascaridoidea</taxon>
        <taxon>Ascarididae</taxon>
        <taxon>Parascaris</taxon>
    </lineage>
</organism>
<feature type="transmembrane region" description="Helical" evidence="1">
    <location>
        <begin position="12"/>
        <end position="33"/>
    </location>
</feature>
<accession>A0A914ZTH5</accession>
<feature type="transmembrane region" description="Helical" evidence="1">
    <location>
        <begin position="226"/>
        <end position="247"/>
    </location>
</feature>
<dbReference type="WBParaSite" id="PgB15_g010_t01">
    <property type="protein sequence ID" value="PgB15_g010_t01"/>
    <property type="gene ID" value="PgB15_g010"/>
</dbReference>
<evidence type="ECO:0000256" key="1">
    <source>
        <dbReference type="SAM" id="Phobius"/>
    </source>
</evidence>